<evidence type="ECO:0000313" key="2">
    <source>
        <dbReference type="Proteomes" id="UP000283644"/>
    </source>
</evidence>
<proteinExistence type="predicted"/>
<organism evidence="1 2">
    <name type="scientific">Nocardioides immobilis</name>
    <dbReference type="NCBI Taxonomy" id="2049295"/>
    <lineage>
        <taxon>Bacteria</taxon>
        <taxon>Bacillati</taxon>
        <taxon>Actinomycetota</taxon>
        <taxon>Actinomycetes</taxon>
        <taxon>Propionibacteriales</taxon>
        <taxon>Nocardioidaceae</taxon>
        <taxon>Nocardioides</taxon>
    </lineage>
</organism>
<dbReference type="RefSeq" id="WP_118928372.1">
    <property type="nucleotide sequence ID" value="NZ_QXGH01000037.1"/>
</dbReference>
<evidence type="ECO:0000313" key="1">
    <source>
        <dbReference type="EMBL" id="RHW24020.1"/>
    </source>
</evidence>
<gene>
    <name evidence="1" type="ORF">D0Z08_26915</name>
</gene>
<keyword evidence="2" id="KW-1185">Reference proteome</keyword>
<dbReference type="AlphaFoldDB" id="A0A417XUP4"/>
<dbReference type="Proteomes" id="UP000283644">
    <property type="component" value="Unassembled WGS sequence"/>
</dbReference>
<dbReference type="EMBL" id="QXGH01000037">
    <property type="protein sequence ID" value="RHW24020.1"/>
    <property type="molecule type" value="Genomic_DNA"/>
</dbReference>
<accession>A0A417XUP4</accession>
<sequence length="127" mass="13466">MPTRITDRSDAVTTSAIPVEQTALHELPLGTGRVHAVVRRAGETLLRLGYPGGVRVFVAVPALDRDDVKDGGLRGGRPLAVRLTNRGASFECSVLVTSRTGPRRLPISTALALRLSTMGVHTVLCTA</sequence>
<comment type="caution">
    <text evidence="1">The sequence shown here is derived from an EMBL/GenBank/DDBJ whole genome shotgun (WGS) entry which is preliminary data.</text>
</comment>
<name>A0A417XUP4_9ACTN</name>
<protein>
    <submittedName>
        <fullName evidence="1">Uncharacterized protein</fullName>
    </submittedName>
</protein>
<reference evidence="1 2" key="1">
    <citation type="submission" date="2018-09" db="EMBL/GenBank/DDBJ databases">
        <title>Genome sequencing of Nocardioides immobilis CCTCC AB 2017083 for comparison to Nocardioides silvaticus.</title>
        <authorList>
            <person name="Li C."/>
            <person name="Wang G."/>
        </authorList>
    </citation>
    <scope>NUCLEOTIDE SEQUENCE [LARGE SCALE GENOMIC DNA]</scope>
    <source>
        <strain evidence="1 2">CCTCC AB 2017083</strain>
    </source>
</reference>